<evidence type="ECO:0000313" key="3">
    <source>
        <dbReference type="Proteomes" id="UP000245207"/>
    </source>
</evidence>
<sequence length="233" mass="26760">MKHKKKGLNRYMKKYNINPPLNVCKYRLEDHGKELLRNQYSLALLLQQNPQSYKGVRFTCETTILSVNRYRDWYYTSCIECTSKVRNDNGVWECVDHGPLPEPTYRHNFKVFVSDETAKGKTGAVDFTLNDVLEVPSRKRSDCNTKRYQRLESLGTPSSSDSAKVQDMGKVASKSEPRTRSVKRPAFSSSAMEAKKRCMIGPLNKLLEILQCHSVWKCVELPMGEKWVIVALS</sequence>
<organism evidence="2 3">
    <name type="scientific">Artemisia annua</name>
    <name type="common">Sweet wormwood</name>
    <dbReference type="NCBI Taxonomy" id="35608"/>
    <lineage>
        <taxon>Eukaryota</taxon>
        <taxon>Viridiplantae</taxon>
        <taxon>Streptophyta</taxon>
        <taxon>Embryophyta</taxon>
        <taxon>Tracheophyta</taxon>
        <taxon>Spermatophyta</taxon>
        <taxon>Magnoliopsida</taxon>
        <taxon>eudicotyledons</taxon>
        <taxon>Gunneridae</taxon>
        <taxon>Pentapetalae</taxon>
        <taxon>asterids</taxon>
        <taxon>campanulids</taxon>
        <taxon>Asterales</taxon>
        <taxon>Asteraceae</taxon>
        <taxon>Asteroideae</taxon>
        <taxon>Anthemideae</taxon>
        <taxon>Artemisiinae</taxon>
        <taxon>Artemisia</taxon>
    </lineage>
</organism>
<dbReference type="InterPro" id="IPR012340">
    <property type="entry name" value="NA-bd_OB-fold"/>
</dbReference>
<comment type="caution">
    <text evidence="2">The sequence shown here is derived from an EMBL/GenBank/DDBJ whole genome shotgun (WGS) entry which is preliminary data.</text>
</comment>
<keyword evidence="3" id="KW-1185">Reference proteome</keyword>
<accession>A0A2U1KRA9</accession>
<feature type="region of interest" description="Disordered" evidence="1">
    <location>
        <begin position="153"/>
        <end position="187"/>
    </location>
</feature>
<evidence type="ECO:0000313" key="2">
    <source>
        <dbReference type="EMBL" id="PWA39288.1"/>
    </source>
</evidence>
<dbReference type="SUPFAM" id="SSF50249">
    <property type="entry name" value="Nucleic acid-binding proteins"/>
    <property type="match status" value="1"/>
</dbReference>
<evidence type="ECO:0000256" key="1">
    <source>
        <dbReference type="SAM" id="MobiDB-lite"/>
    </source>
</evidence>
<dbReference type="AlphaFoldDB" id="A0A2U1KRA9"/>
<dbReference type="EMBL" id="PKPP01014774">
    <property type="protein sequence ID" value="PWA39288.1"/>
    <property type="molecule type" value="Genomic_DNA"/>
</dbReference>
<reference evidence="2 3" key="1">
    <citation type="journal article" date="2018" name="Mol. Plant">
        <title>The genome of Artemisia annua provides insight into the evolution of Asteraceae family and artemisinin biosynthesis.</title>
        <authorList>
            <person name="Shen Q."/>
            <person name="Zhang L."/>
            <person name="Liao Z."/>
            <person name="Wang S."/>
            <person name="Yan T."/>
            <person name="Shi P."/>
            <person name="Liu M."/>
            <person name="Fu X."/>
            <person name="Pan Q."/>
            <person name="Wang Y."/>
            <person name="Lv Z."/>
            <person name="Lu X."/>
            <person name="Zhang F."/>
            <person name="Jiang W."/>
            <person name="Ma Y."/>
            <person name="Chen M."/>
            <person name="Hao X."/>
            <person name="Li L."/>
            <person name="Tang Y."/>
            <person name="Lv G."/>
            <person name="Zhou Y."/>
            <person name="Sun X."/>
            <person name="Brodelius P.E."/>
            <person name="Rose J.K.C."/>
            <person name="Tang K."/>
        </authorList>
    </citation>
    <scope>NUCLEOTIDE SEQUENCE [LARGE SCALE GENOMIC DNA]</scope>
    <source>
        <strain evidence="3">cv. Huhao1</strain>
        <tissue evidence="2">Leaf</tissue>
    </source>
</reference>
<dbReference type="OrthoDB" id="696934at2759"/>
<name>A0A2U1KRA9_ARTAN</name>
<gene>
    <name evidence="2" type="ORF">CTI12_AA573210</name>
</gene>
<proteinExistence type="predicted"/>
<dbReference type="Gene3D" id="2.40.50.140">
    <property type="entry name" value="Nucleic acid-binding proteins"/>
    <property type="match status" value="1"/>
</dbReference>
<protein>
    <submittedName>
        <fullName evidence="2">Nucleic acid-binding, OB-fold protein</fullName>
    </submittedName>
</protein>
<dbReference type="Proteomes" id="UP000245207">
    <property type="component" value="Unassembled WGS sequence"/>
</dbReference>